<protein>
    <recommendedName>
        <fullName evidence="11">Glycosyltransferase RgtA/B/C/D-like domain-containing protein</fullName>
    </recommendedName>
</protein>
<dbReference type="InterPro" id="IPR050297">
    <property type="entry name" value="LipidA_mod_glycosyltrf_83"/>
</dbReference>
<organism evidence="9 10">
    <name type="scientific">Acetobacter conturbans</name>
    <dbReference type="NCBI Taxonomy" id="1737472"/>
    <lineage>
        <taxon>Bacteria</taxon>
        <taxon>Pseudomonadati</taxon>
        <taxon>Pseudomonadota</taxon>
        <taxon>Alphaproteobacteria</taxon>
        <taxon>Acetobacterales</taxon>
        <taxon>Acetobacteraceae</taxon>
        <taxon>Acetobacter</taxon>
    </lineage>
</organism>
<feature type="transmembrane region" description="Helical" evidence="8">
    <location>
        <begin position="210"/>
        <end position="234"/>
    </location>
</feature>
<sequence length="513" mass="57337">MLKLTSCKEGSSFLIPALLLCFAVLCRFQLFGDPLGHIDEQFYLFVGGRMLHGDLPFVQLWDRKPIGLFLLYAFFHLFGPYRIWAYQIFGLLSVWGTSLLLVKMARLFAPLGGAVIAGMIYIAWLDLSGGEGGQAPVFYNLLVAAAMAHCLFGTIIPQDGGKRIRSVGLGSMALFGIALQIKYTVVFEGIFLGLFLLWHDSRTGRSLKTIVTDGLLWAGTALVPTLLVVGFYMLKGYGHEWFFANVQSIFLRAPHPASETHLAMMDLLKRQIPLVFTGLLALLTLSPDVRKSVQTRFLVLWAVVAWFGVAIFGDWYSHYALPTFAPLAIVTAPLWNRRAGQIWLALLLLTGTIMGEKKVNQHIRKWGNAHVFKALKTTLTSPPGCVFVYRGPIAIYDAISWCPLTDHPFPGHFHEAVEDRATGIDPVHELSQILAREPLYIVSDASAGDFENMRARTYLDDALKQDYHEVYRYVPPTHKRHDPKLDSEIIIVFKRNTAPGQAILSSPETMKAQ</sequence>
<feature type="transmembrane region" description="Helical" evidence="8">
    <location>
        <begin position="297"/>
        <end position="318"/>
    </location>
</feature>
<evidence type="ECO:0000256" key="8">
    <source>
        <dbReference type="SAM" id="Phobius"/>
    </source>
</evidence>
<keyword evidence="3" id="KW-0328">Glycosyltransferase</keyword>
<feature type="transmembrane region" description="Helical" evidence="8">
    <location>
        <begin position="137"/>
        <end position="157"/>
    </location>
</feature>
<gene>
    <name evidence="9" type="ORF">GOB81_02385</name>
</gene>
<dbReference type="EMBL" id="WOSY01000002">
    <property type="protein sequence ID" value="NHN87481.1"/>
    <property type="molecule type" value="Genomic_DNA"/>
</dbReference>
<dbReference type="RefSeq" id="WP_173568786.1">
    <property type="nucleotide sequence ID" value="NZ_WOSY01000002.1"/>
</dbReference>
<evidence type="ECO:0000313" key="10">
    <source>
        <dbReference type="Proteomes" id="UP000631653"/>
    </source>
</evidence>
<reference evidence="9 10" key="1">
    <citation type="journal article" date="2020" name="Int. J. Syst. Evol. Microbiol.">
        <title>Novel acetic acid bacteria from cider fermentations: Acetobacter conturbans sp. nov. and Acetobacter fallax sp. nov.</title>
        <authorList>
            <person name="Sombolestani A.S."/>
            <person name="Cleenwerck I."/>
            <person name="Cnockaert M."/>
            <person name="Borremans W."/>
            <person name="Wieme A.D."/>
            <person name="De Vuyst L."/>
            <person name="Vandamme P."/>
        </authorList>
    </citation>
    <scope>NUCLEOTIDE SEQUENCE [LARGE SCALE GENOMIC DNA]</scope>
    <source>
        <strain evidence="9 10">LMG 1627</strain>
    </source>
</reference>
<proteinExistence type="predicted"/>
<evidence type="ECO:0000256" key="7">
    <source>
        <dbReference type="ARBA" id="ARBA00023136"/>
    </source>
</evidence>
<comment type="subcellular location">
    <subcellularLocation>
        <location evidence="1">Cell membrane</location>
        <topology evidence="1">Multi-pass membrane protein</topology>
    </subcellularLocation>
</comment>
<keyword evidence="4" id="KW-0808">Transferase</keyword>
<name>A0ABX0JVE7_9PROT</name>
<comment type="caution">
    <text evidence="9">The sequence shown here is derived from an EMBL/GenBank/DDBJ whole genome shotgun (WGS) entry which is preliminary data.</text>
</comment>
<feature type="transmembrane region" description="Helical" evidence="8">
    <location>
        <begin position="338"/>
        <end position="355"/>
    </location>
</feature>
<dbReference type="PANTHER" id="PTHR33908:SF11">
    <property type="entry name" value="MEMBRANE PROTEIN"/>
    <property type="match status" value="1"/>
</dbReference>
<feature type="transmembrane region" description="Helical" evidence="8">
    <location>
        <begin position="107"/>
        <end position="125"/>
    </location>
</feature>
<evidence type="ECO:0000313" key="9">
    <source>
        <dbReference type="EMBL" id="NHN87481.1"/>
    </source>
</evidence>
<dbReference type="Proteomes" id="UP000631653">
    <property type="component" value="Unassembled WGS sequence"/>
</dbReference>
<accession>A0ABX0JVE7</accession>
<keyword evidence="5 8" id="KW-0812">Transmembrane</keyword>
<evidence type="ECO:0000256" key="1">
    <source>
        <dbReference type="ARBA" id="ARBA00004651"/>
    </source>
</evidence>
<evidence type="ECO:0008006" key="11">
    <source>
        <dbReference type="Google" id="ProtNLM"/>
    </source>
</evidence>
<evidence type="ECO:0000256" key="4">
    <source>
        <dbReference type="ARBA" id="ARBA00022679"/>
    </source>
</evidence>
<evidence type="ECO:0000256" key="5">
    <source>
        <dbReference type="ARBA" id="ARBA00022692"/>
    </source>
</evidence>
<evidence type="ECO:0000256" key="3">
    <source>
        <dbReference type="ARBA" id="ARBA00022676"/>
    </source>
</evidence>
<keyword evidence="7 8" id="KW-0472">Membrane</keyword>
<evidence type="ECO:0000256" key="2">
    <source>
        <dbReference type="ARBA" id="ARBA00022475"/>
    </source>
</evidence>
<feature type="transmembrane region" description="Helical" evidence="8">
    <location>
        <begin position="177"/>
        <end position="198"/>
    </location>
</feature>
<dbReference type="PANTHER" id="PTHR33908">
    <property type="entry name" value="MANNOSYLTRANSFERASE YKCB-RELATED"/>
    <property type="match status" value="1"/>
</dbReference>
<feature type="transmembrane region" description="Helical" evidence="8">
    <location>
        <begin position="12"/>
        <end position="30"/>
    </location>
</feature>
<keyword evidence="2" id="KW-1003">Cell membrane</keyword>
<keyword evidence="6 8" id="KW-1133">Transmembrane helix</keyword>
<evidence type="ECO:0000256" key="6">
    <source>
        <dbReference type="ARBA" id="ARBA00022989"/>
    </source>
</evidence>
<keyword evidence="10" id="KW-1185">Reference proteome</keyword>